<dbReference type="InterPro" id="IPR013976">
    <property type="entry name" value="HDOD"/>
</dbReference>
<dbReference type="OrthoDB" id="9804751at2"/>
<dbReference type="PROSITE" id="PS51833">
    <property type="entry name" value="HDOD"/>
    <property type="match status" value="1"/>
</dbReference>
<dbReference type="SUPFAM" id="SSF109604">
    <property type="entry name" value="HD-domain/PDEase-like"/>
    <property type="match status" value="1"/>
</dbReference>
<keyword evidence="6" id="KW-1185">Reference proteome</keyword>
<feature type="domain" description="EAL" evidence="1">
    <location>
        <begin position="1"/>
        <end position="208"/>
    </location>
</feature>
<dbReference type="InterPro" id="IPR014408">
    <property type="entry name" value="dGMP_Pdiesterase_EAL/HD-GYP"/>
</dbReference>
<dbReference type="PIRSF" id="PIRSF003180">
    <property type="entry name" value="DiGMPpdiest_YuxH"/>
    <property type="match status" value="1"/>
</dbReference>
<evidence type="ECO:0000259" key="2">
    <source>
        <dbReference type="PROSITE" id="PS51833"/>
    </source>
</evidence>
<dbReference type="PATRIC" id="fig|54398.3.peg.2096"/>
<proteinExistence type="predicted"/>
<dbReference type="Gene3D" id="1.10.3210.10">
    <property type="entry name" value="Hypothetical protein af1432"/>
    <property type="match status" value="1"/>
</dbReference>
<dbReference type="InterPro" id="IPR001633">
    <property type="entry name" value="EAL_dom"/>
</dbReference>
<dbReference type="AlphaFoldDB" id="A0A0T5Z534"/>
<evidence type="ECO:0000259" key="1">
    <source>
        <dbReference type="PROSITE" id="PS50883"/>
    </source>
</evidence>
<dbReference type="PANTHER" id="PTHR33525:SF4">
    <property type="entry name" value="CYCLIC DI-GMP PHOSPHODIESTERASE CDGJ"/>
    <property type="match status" value="1"/>
</dbReference>
<accession>A0A0T5Z534</accession>
<organism evidence="4 5">
    <name type="scientific">endosymbiont of Ridgeia piscesae</name>
    <dbReference type="NCBI Taxonomy" id="54398"/>
    <lineage>
        <taxon>Bacteria</taxon>
        <taxon>Pseudomonadati</taxon>
        <taxon>Pseudomonadota</taxon>
        <taxon>Gammaproteobacteria</taxon>
        <taxon>sulfur-oxidizing symbionts</taxon>
    </lineage>
</organism>
<reference evidence="5 6" key="1">
    <citation type="submission" date="2015-11" db="EMBL/GenBank/DDBJ databases">
        <title>The genome of Candidatus Endoriftia persephone in Ridgeia piscesae and population structure of the North Eastern Pacific vestimentiferan symbionts.</title>
        <authorList>
            <person name="Perez M."/>
            <person name="Juniper K.S."/>
        </authorList>
    </citation>
    <scope>NUCLEOTIDE SEQUENCE [LARGE SCALE GENOMIC DNA]</scope>
    <source>
        <strain evidence="4">Ind10</strain>
        <strain evidence="3">Ind11</strain>
    </source>
</reference>
<dbReference type="STRING" id="54398.Ga0074115_1177"/>
<protein>
    <submittedName>
        <fullName evidence="3">C-di-GMP-related signal transduction protein</fullName>
    </submittedName>
    <submittedName>
        <fullName evidence="4">EAL and modified HD-GYP domain-containing signal transduction protein</fullName>
    </submittedName>
</protein>
<dbReference type="InterPro" id="IPR035919">
    <property type="entry name" value="EAL_sf"/>
</dbReference>
<dbReference type="Pfam" id="PF08668">
    <property type="entry name" value="HDOD"/>
    <property type="match status" value="1"/>
</dbReference>
<evidence type="ECO:0000313" key="5">
    <source>
        <dbReference type="Proteomes" id="UP000051276"/>
    </source>
</evidence>
<dbReference type="SUPFAM" id="SSF141868">
    <property type="entry name" value="EAL domain-like"/>
    <property type="match status" value="1"/>
</dbReference>
<evidence type="ECO:0000313" key="3">
    <source>
        <dbReference type="EMBL" id="KRT55351.1"/>
    </source>
</evidence>
<sequence>MKDIYVGRQAIYDRSLEVYAYELLFRQGNQDGSNVNQLTNGDFASSEVLLNCFVEIGLERIVGAHRAFINLTRNLLLDHPQLAFDKERVVMEILEDIPVDEPLVTRVRELAEQGYTIALDDYAFEEKWDPLLPHAHIIKVEIPALTPEQLQAGLPKLRQHKLLLLAEKIETEEEFQQCLELGFDLFQGYHFSRPKVVEDKRLEENQMVIMQLVSRLNDPQVEIRDLEHLIAQDASLSYKILRFINSAAVGMPRRVESIHQAVVFMGLTRIRAWASLLVLSRVANKPQDYFTTALVRAHMCQRLLSKSGSNCSAEMGFSVGLLSILDLLMERPLAEIIGELGLSDELNTALLDHAGPAGRALVCTLNYESGNIQPDDRFELDLGELTEIFLNASKTAFAEAQALGEA</sequence>
<dbReference type="PROSITE" id="PS50883">
    <property type="entry name" value="EAL"/>
    <property type="match status" value="1"/>
</dbReference>
<dbReference type="InterPro" id="IPR052340">
    <property type="entry name" value="RNase_Y/CdgJ"/>
</dbReference>
<evidence type="ECO:0000313" key="6">
    <source>
        <dbReference type="Proteomes" id="UP000051634"/>
    </source>
</evidence>
<dbReference type="SMART" id="SM00052">
    <property type="entry name" value="EAL"/>
    <property type="match status" value="1"/>
</dbReference>
<evidence type="ECO:0000313" key="4">
    <source>
        <dbReference type="EMBL" id="KRT57991.1"/>
    </source>
</evidence>
<dbReference type="RefSeq" id="WP_057956172.1">
    <property type="nucleotide sequence ID" value="NZ_KQ556911.1"/>
</dbReference>
<gene>
    <name evidence="3" type="ORF">Ga0074115_1177</name>
    <name evidence="4" type="ORF">Ga0076813_12686</name>
</gene>
<dbReference type="Proteomes" id="UP000051634">
    <property type="component" value="Unassembled WGS sequence"/>
</dbReference>
<dbReference type="EMBL" id="LDXT01000080">
    <property type="protein sequence ID" value="KRT55351.1"/>
    <property type="molecule type" value="Genomic_DNA"/>
</dbReference>
<dbReference type="EMBL" id="LMXI01000426">
    <property type="protein sequence ID" value="KRT57991.1"/>
    <property type="molecule type" value="Genomic_DNA"/>
</dbReference>
<name>A0A0T5Z534_9GAMM</name>
<feature type="domain" description="HDOD" evidence="2">
    <location>
        <begin position="202"/>
        <end position="399"/>
    </location>
</feature>
<dbReference type="Proteomes" id="UP000051276">
    <property type="component" value="Unassembled WGS sequence"/>
</dbReference>
<dbReference type="Gene3D" id="3.20.20.450">
    <property type="entry name" value="EAL domain"/>
    <property type="match status" value="1"/>
</dbReference>
<dbReference type="PANTHER" id="PTHR33525">
    <property type="match status" value="1"/>
</dbReference>
<comment type="caution">
    <text evidence="4">The sequence shown here is derived from an EMBL/GenBank/DDBJ whole genome shotgun (WGS) entry which is preliminary data.</text>
</comment>